<dbReference type="AlphaFoldDB" id="A0ABD1L656"/>
<dbReference type="EMBL" id="JBGMDY010000011">
    <property type="protein sequence ID" value="KAL2319000.1"/>
    <property type="molecule type" value="Genomic_DNA"/>
</dbReference>
<protein>
    <submittedName>
        <fullName evidence="1">Uncharacterized protein</fullName>
    </submittedName>
</protein>
<organism evidence="1 2">
    <name type="scientific">Flemingia macrophylla</name>
    <dbReference type="NCBI Taxonomy" id="520843"/>
    <lineage>
        <taxon>Eukaryota</taxon>
        <taxon>Viridiplantae</taxon>
        <taxon>Streptophyta</taxon>
        <taxon>Embryophyta</taxon>
        <taxon>Tracheophyta</taxon>
        <taxon>Spermatophyta</taxon>
        <taxon>Magnoliopsida</taxon>
        <taxon>eudicotyledons</taxon>
        <taxon>Gunneridae</taxon>
        <taxon>Pentapetalae</taxon>
        <taxon>rosids</taxon>
        <taxon>fabids</taxon>
        <taxon>Fabales</taxon>
        <taxon>Fabaceae</taxon>
        <taxon>Papilionoideae</taxon>
        <taxon>50 kb inversion clade</taxon>
        <taxon>NPAAA clade</taxon>
        <taxon>indigoferoid/millettioid clade</taxon>
        <taxon>Phaseoleae</taxon>
        <taxon>Flemingia</taxon>
    </lineage>
</organism>
<sequence>MTTIRMSVLLRSNLEWMRILRLMLQTPIAAHHSSRDNALDREDGSQLLEEFMMWL</sequence>
<accession>A0ABD1L656</accession>
<reference evidence="1 2" key="1">
    <citation type="submission" date="2024-08" db="EMBL/GenBank/DDBJ databases">
        <title>Insights into the chromosomal genome structure of Flemingia macrophylla.</title>
        <authorList>
            <person name="Ding Y."/>
            <person name="Zhao Y."/>
            <person name="Bi W."/>
            <person name="Wu M."/>
            <person name="Zhao G."/>
            <person name="Gong Y."/>
            <person name="Li W."/>
            <person name="Zhang P."/>
        </authorList>
    </citation>
    <scope>NUCLEOTIDE SEQUENCE [LARGE SCALE GENOMIC DNA]</scope>
    <source>
        <strain evidence="1">DYQJB</strain>
        <tissue evidence="1">Leaf</tissue>
    </source>
</reference>
<name>A0ABD1L656_9FABA</name>
<gene>
    <name evidence="1" type="ORF">Fmac_032876</name>
</gene>
<keyword evidence="2" id="KW-1185">Reference proteome</keyword>
<proteinExistence type="predicted"/>
<evidence type="ECO:0000313" key="2">
    <source>
        <dbReference type="Proteomes" id="UP001603857"/>
    </source>
</evidence>
<comment type="caution">
    <text evidence="1">The sequence shown here is derived from an EMBL/GenBank/DDBJ whole genome shotgun (WGS) entry which is preliminary data.</text>
</comment>
<evidence type="ECO:0000313" key="1">
    <source>
        <dbReference type="EMBL" id="KAL2319000.1"/>
    </source>
</evidence>
<dbReference type="Proteomes" id="UP001603857">
    <property type="component" value="Unassembled WGS sequence"/>
</dbReference>